<dbReference type="RefSeq" id="WP_102238420.1">
    <property type="nucleotide sequence ID" value="NZ_PNHK01000002.1"/>
</dbReference>
<dbReference type="InterPro" id="IPR017150">
    <property type="entry name" value="Pept_M20_glutamate_carboxypep"/>
</dbReference>
<dbReference type="Gene3D" id="3.30.70.360">
    <property type="match status" value="1"/>
</dbReference>
<dbReference type="InterPro" id="IPR002933">
    <property type="entry name" value="Peptidase_M20"/>
</dbReference>
<dbReference type="CDD" id="cd03885">
    <property type="entry name" value="M20_CPDG2"/>
    <property type="match status" value="1"/>
</dbReference>
<dbReference type="AlphaFoldDB" id="A0A2N6VMN0"/>
<dbReference type="InterPro" id="IPR036264">
    <property type="entry name" value="Bact_exopeptidase_dim_dom"/>
</dbReference>
<dbReference type="Pfam" id="PF07687">
    <property type="entry name" value="M20_dimer"/>
    <property type="match status" value="1"/>
</dbReference>
<dbReference type="Gene3D" id="3.40.630.10">
    <property type="entry name" value="Zn peptidases"/>
    <property type="match status" value="1"/>
</dbReference>
<name>A0A2N6VMN0_9MICO</name>
<keyword evidence="1" id="KW-0479">Metal-binding</keyword>
<dbReference type="SUPFAM" id="SSF53187">
    <property type="entry name" value="Zn-dependent exopeptidases"/>
    <property type="match status" value="1"/>
</dbReference>
<feature type="active site" description="Proton acceptor" evidence="3">
    <location>
        <position position="144"/>
    </location>
</feature>
<dbReference type="OrthoDB" id="9783294at2"/>
<organism evidence="5 6">
    <name type="scientific">Brevibacterium paucivorans</name>
    <dbReference type="NCBI Taxonomy" id="170994"/>
    <lineage>
        <taxon>Bacteria</taxon>
        <taxon>Bacillati</taxon>
        <taxon>Actinomycetota</taxon>
        <taxon>Actinomycetes</taxon>
        <taxon>Micrococcales</taxon>
        <taxon>Brevibacteriaceae</taxon>
        <taxon>Brevibacterium</taxon>
    </lineage>
</organism>
<feature type="active site" evidence="3">
    <location>
        <position position="84"/>
    </location>
</feature>
<evidence type="ECO:0000256" key="3">
    <source>
        <dbReference type="PIRSR" id="PIRSR037238-1"/>
    </source>
</evidence>
<evidence type="ECO:0000256" key="1">
    <source>
        <dbReference type="ARBA" id="ARBA00022723"/>
    </source>
</evidence>
<evidence type="ECO:0000259" key="4">
    <source>
        <dbReference type="Pfam" id="PF07687"/>
    </source>
</evidence>
<keyword evidence="2" id="KW-0378">Hydrolase</keyword>
<feature type="domain" description="Peptidase M20 dimerisation" evidence="4">
    <location>
        <begin position="179"/>
        <end position="271"/>
    </location>
</feature>
<accession>A0A2N6VMN0</accession>
<proteinExistence type="predicted"/>
<dbReference type="Proteomes" id="UP000235598">
    <property type="component" value="Unassembled WGS sequence"/>
</dbReference>
<keyword evidence="5" id="KW-0121">Carboxypeptidase</keyword>
<dbReference type="SUPFAM" id="SSF55031">
    <property type="entry name" value="Bacterial exopeptidase dimerisation domain"/>
    <property type="match status" value="1"/>
</dbReference>
<dbReference type="PIRSF" id="PIRSF037238">
    <property type="entry name" value="Carboxypeptidase_G2"/>
    <property type="match status" value="1"/>
</dbReference>
<dbReference type="GO" id="GO:0046872">
    <property type="term" value="F:metal ion binding"/>
    <property type="evidence" value="ECO:0007669"/>
    <property type="project" value="UniProtKB-KW"/>
</dbReference>
<dbReference type="PANTHER" id="PTHR43808">
    <property type="entry name" value="ACETYLORNITHINE DEACETYLASE"/>
    <property type="match status" value="1"/>
</dbReference>
<evidence type="ECO:0000256" key="2">
    <source>
        <dbReference type="ARBA" id="ARBA00022801"/>
    </source>
</evidence>
<dbReference type="InterPro" id="IPR011650">
    <property type="entry name" value="Peptidase_M20_dimer"/>
</dbReference>
<sequence>MSAHPNLTTTADLELFIHQFHQTVETESPSNDKAALHRSARLFDALGEGLMGEAAHMEVIDGFPHLVWRFGNGPRRVVLVGHHDTVWPMGTIDDMPFTISGGIIRGPGTDDMKGGVLIAMHALKKVKEQLGTLDGVTLLVTADEELGSLTSRDLIERESAHARASLVFESGGPNGEVKVARKGVAIYHLNVTGRAAHAGVEPEKGINATTEIASQVVKIAGLNNPDAGTSVVPSYMHSGTTTNTVPAKATLSIDSRATSAREQQRVDKALRRLRPVIPGAQLHLDGGINRPPWERKVSAHLFARARKVAQALGQDELKPIMVGGGSDGNFTAALGTPTLDGLGTVGGGSHAVDEHARIDSILPRIDLTAGLVVDLLTSDQ</sequence>
<dbReference type="GO" id="GO:0004180">
    <property type="term" value="F:carboxypeptidase activity"/>
    <property type="evidence" value="ECO:0007669"/>
    <property type="project" value="UniProtKB-KW"/>
</dbReference>
<comment type="caution">
    <text evidence="5">The sequence shown here is derived from an EMBL/GenBank/DDBJ whole genome shotgun (WGS) entry which is preliminary data.</text>
</comment>
<keyword evidence="5" id="KW-0645">Protease</keyword>
<gene>
    <name evidence="5" type="ORF">CJ199_05025</name>
</gene>
<dbReference type="InterPro" id="IPR050072">
    <property type="entry name" value="Peptidase_M20A"/>
</dbReference>
<dbReference type="EMBL" id="PNHK01000002">
    <property type="protein sequence ID" value="PMD05385.1"/>
    <property type="molecule type" value="Genomic_DNA"/>
</dbReference>
<dbReference type="PANTHER" id="PTHR43808:SF9">
    <property type="entry name" value="BLL0789 PROTEIN"/>
    <property type="match status" value="1"/>
</dbReference>
<protein>
    <submittedName>
        <fullName evidence="5">Glutamate carboxypeptidase</fullName>
    </submittedName>
</protein>
<evidence type="ECO:0000313" key="6">
    <source>
        <dbReference type="Proteomes" id="UP000235598"/>
    </source>
</evidence>
<reference evidence="5 6" key="1">
    <citation type="submission" date="2017-09" db="EMBL/GenBank/DDBJ databases">
        <title>Bacterial strain isolated from the female urinary microbiota.</title>
        <authorList>
            <person name="Thomas-White K."/>
            <person name="Kumar N."/>
            <person name="Forster S."/>
            <person name="Putonti C."/>
            <person name="Lawley T."/>
            <person name="Wolfe A.J."/>
        </authorList>
    </citation>
    <scope>NUCLEOTIDE SEQUENCE [LARGE SCALE GENOMIC DNA]</scope>
    <source>
        <strain evidence="5 6">UMB1301</strain>
    </source>
</reference>
<dbReference type="Pfam" id="PF01546">
    <property type="entry name" value="Peptidase_M20"/>
    <property type="match status" value="1"/>
</dbReference>
<evidence type="ECO:0000313" key="5">
    <source>
        <dbReference type="EMBL" id="PMD05385.1"/>
    </source>
</evidence>